<dbReference type="Gene3D" id="1.10.10.60">
    <property type="entry name" value="Homeodomain-like"/>
    <property type="match status" value="1"/>
</dbReference>
<evidence type="ECO:0000256" key="4">
    <source>
        <dbReference type="PROSITE-ProRule" id="PRU00335"/>
    </source>
</evidence>
<comment type="caution">
    <text evidence="6">The sequence shown here is derived from an EMBL/GenBank/DDBJ whole genome shotgun (WGS) entry which is preliminary data.</text>
</comment>
<dbReference type="Pfam" id="PF00440">
    <property type="entry name" value="TetR_N"/>
    <property type="match status" value="1"/>
</dbReference>
<protein>
    <recommendedName>
        <fullName evidence="5">HTH tetR-type domain-containing protein</fullName>
    </recommendedName>
</protein>
<proteinExistence type="predicted"/>
<evidence type="ECO:0000256" key="1">
    <source>
        <dbReference type="ARBA" id="ARBA00023015"/>
    </source>
</evidence>
<evidence type="ECO:0000259" key="5">
    <source>
        <dbReference type="PROSITE" id="PS50977"/>
    </source>
</evidence>
<dbReference type="GO" id="GO:0003677">
    <property type="term" value="F:DNA binding"/>
    <property type="evidence" value="ECO:0007669"/>
    <property type="project" value="UniProtKB-UniRule"/>
</dbReference>
<evidence type="ECO:0000313" key="7">
    <source>
        <dbReference type="Proteomes" id="UP000182229"/>
    </source>
</evidence>
<keyword evidence="7" id="KW-1185">Reference proteome</keyword>
<evidence type="ECO:0000256" key="3">
    <source>
        <dbReference type="ARBA" id="ARBA00023163"/>
    </source>
</evidence>
<keyword evidence="1" id="KW-0805">Transcription regulation</keyword>
<accession>A0A1L9B735</accession>
<evidence type="ECO:0000256" key="2">
    <source>
        <dbReference type="ARBA" id="ARBA00023125"/>
    </source>
</evidence>
<dbReference type="SUPFAM" id="SSF46689">
    <property type="entry name" value="Homeodomain-like"/>
    <property type="match status" value="1"/>
</dbReference>
<dbReference type="InterPro" id="IPR009057">
    <property type="entry name" value="Homeodomain-like_sf"/>
</dbReference>
<dbReference type="EMBL" id="MPIN01000006">
    <property type="protein sequence ID" value="OJH38074.1"/>
    <property type="molecule type" value="Genomic_DNA"/>
</dbReference>
<dbReference type="InterPro" id="IPR036271">
    <property type="entry name" value="Tet_transcr_reg_TetR-rel_C_sf"/>
</dbReference>
<dbReference type="SUPFAM" id="SSF48498">
    <property type="entry name" value="Tetracyclin repressor-like, C-terminal domain"/>
    <property type="match status" value="1"/>
</dbReference>
<gene>
    <name evidence="6" type="ORF">BON30_23185</name>
</gene>
<dbReference type="PRINTS" id="PR00455">
    <property type="entry name" value="HTHTETR"/>
</dbReference>
<dbReference type="Gene3D" id="1.10.357.10">
    <property type="entry name" value="Tetracycline Repressor, domain 2"/>
    <property type="match status" value="1"/>
</dbReference>
<name>A0A1L9B735_9BACT</name>
<keyword evidence="3" id="KW-0804">Transcription</keyword>
<reference evidence="6 7" key="2">
    <citation type="submission" date="2016-12" db="EMBL/GenBank/DDBJ databases">
        <title>Draft Genome Sequence of Cystobacter ferrugineus Strain Cbfe23.</title>
        <authorList>
            <person name="Akbar S."/>
            <person name="Dowd S.E."/>
            <person name="Stevens D.C."/>
        </authorList>
    </citation>
    <scope>NUCLEOTIDE SEQUENCE [LARGE SCALE GENOMIC DNA]</scope>
    <source>
        <strain evidence="6 7">Cbfe23</strain>
    </source>
</reference>
<dbReference type="Proteomes" id="UP000182229">
    <property type="component" value="Unassembled WGS sequence"/>
</dbReference>
<reference evidence="7" key="1">
    <citation type="submission" date="2016-11" db="EMBL/GenBank/DDBJ databases">
        <authorList>
            <person name="Shukria A."/>
            <person name="Stevens D.C."/>
        </authorList>
    </citation>
    <scope>NUCLEOTIDE SEQUENCE [LARGE SCALE GENOMIC DNA]</scope>
    <source>
        <strain evidence="7">Cbfe23</strain>
    </source>
</reference>
<dbReference type="PANTHER" id="PTHR47506">
    <property type="entry name" value="TRANSCRIPTIONAL REGULATORY PROTEIN"/>
    <property type="match status" value="1"/>
</dbReference>
<dbReference type="PROSITE" id="PS50977">
    <property type="entry name" value="HTH_TETR_2"/>
    <property type="match status" value="1"/>
</dbReference>
<dbReference type="STRING" id="83449.BON30_23185"/>
<dbReference type="OrthoDB" id="9798857at2"/>
<evidence type="ECO:0000313" key="6">
    <source>
        <dbReference type="EMBL" id="OJH38074.1"/>
    </source>
</evidence>
<sequence length="196" mass="20979">MRHPPEQKSPSREKLVRASASLAKQQGFAGSGVDALASAAGLTSGAFYRHFKGKDEMLSAIVETELEATRGRFSTIEPRNEEQLLRAIDAYLSLAHVRHPESGCVLPTLASEIGRAPARTKKVFERALSELMAVLSDKVGDSSVAFSLLNQCVGAVMIARGLATDDAKHEVLAAARKSVRDGIASLRMRSPPKGTP</sequence>
<dbReference type="RefSeq" id="WP_071900582.1">
    <property type="nucleotide sequence ID" value="NZ_MPIN01000006.1"/>
</dbReference>
<dbReference type="PANTHER" id="PTHR47506:SF7">
    <property type="entry name" value="TRANSCRIPTIONAL REGULATORY PROTEIN"/>
    <property type="match status" value="1"/>
</dbReference>
<feature type="domain" description="HTH tetR-type" evidence="5">
    <location>
        <begin position="9"/>
        <end position="69"/>
    </location>
</feature>
<feature type="DNA-binding region" description="H-T-H motif" evidence="4">
    <location>
        <begin position="32"/>
        <end position="51"/>
    </location>
</feature>
<dbReference type="AlphaFoldDB" id="A0A1L9B735"/>
<dbReference type="InterPro" id="IPR001647">
    <property type="entry name" value="HTH_TetR"/>
</dbReference>
<organism evidence="6 7">
    <name type="scientific">Cystobacter ferrugineus</name>
    <dbReference type="NCBI Taxonomy" id="83449"/>
    <lineage>
        <taxon>Bacteria</taxon>
        <taxon>Pseudomonadati</taxon>
        <taxon>Myxococcota</taxon>
        <taxon>Myxococcia</taxon>
        <taxon>Myxococcales</taxon>
        <taxon>Cystobacterineae</taxon>
        <taxon>Archangiaceae</taxon>
        <taxon>Cystobacter</taxon>
    </lineage>
</organism>
<keyword evidence="2 4" id="KW-0238">DNA-binding</keyword>